<dbReference type="Pfam" id="PF09836">
    <property type="entry name" value="DUF2063"/>
    <property type="match status" value="1"/>
</dbReference>
<evidence type="ECO:0000313" key="2">
    <source>
        <dbReference type="EMBL" id="RZF60564.1"/>
    </source>
</evidence>
<dbReference type="Proteomes" id="UP000292085">
    <property type="component" value="Unassembled WGS sequence"/>
</dbReference>
<gene>
    <name evidence="2" type="ORF">EWE75_22520</name>
</gene>
<comment type="caution">
    <text evidence="2">The sequence shown here is derived from an EMBL/GenBank/DDBJ whole genome shotgun (WGS) entry which is preliminary data.</text>
</comment>
<dbReference type="EMBL" id="SGIS01000064">
    <property type="protein sequence ID" value="RZF60564.1"/>
    <property type="molecule type" value="Genomic_DNA"/>
</dbReference>
<evidence type="ECO:0000313" key="3">
    <source>
        <dbReference type="Proteomes" id="UP000292085"/>
    </source>
</evidence>
<sequence>MPLPEATPPAMAVELGAFCAQVRGDGTGFYGKLLRENVGDALRSSFPLFADRLGLAALGEAADAFVVEHPAVRPQFHGIATEFVAFAHTRLSLSPVLMALLEYEWMLLAAEIDPARVQAGGMADARVALNPTVRLVLLPFDLTQDGWALAQGDDAQRPYAIFRTPDHAVRTLPLTHQACLLVEQVRDAGAILPTTLARLTAAHVSERETLAWVTQEIASSLLCPLPETPGENS</sequence>
<protein>
    <submittedName>
        <fullName evidence="2">DUF2063 domain-containing protein</fullName>
    </submittedName>
</protein>
<name>A0A4Q6XSW4_9SPHN</name>
<accession>A0A4Q6XSW4</accession>
<dbReference type="InterPro" id="IPR018640">
    <property type="entry name" value="DUF2063"/>
</dbReference>
<feature type="domain" description="Putative DNA-binding" evidence="1">
    <location>
        <begin position="27"/>
        <end position="86"/>
    </location>
</feature>
<dbReference type="AlphaFoldDB" id="A0A4Q6XSW4"/>
<proteinExistence type="predicted"/>
<dbReference type="InterPro" id="IPR044922">
    <property type="entry name" value="DUF2063_N_sf"/>
</dbReference>
<keyword evidence="3" id="KW-1185">Reference proteome</keyword>
<dbReference type="Gene3D" id="1.10.150.690">
    <property type="entry name" value="DUF2063"/>
    <property type="match status" value="1"/>
</dbReference>
<organism evidence="2 3">
    <name type="scientific">Sphingomonas populi</name>
    <dbReference type="NCBI Taxonomy" id="2484750"/>
    <lineage>
        <taxon>Bacteria</taxon>
        <taxon>Pseudomonadati</taxon>
        <taxon>Pseudomonadota</taxon>
        <taxon>Alphaproteobacteria</taxon>
        <taxon>Sphingomonadales</taxon>
        <taxon>Sphingomonadaceae</taxon>
        <taxon>Sphingomonas</taxon>
    </lineage>
</organism>
<dbReference type="OrthoDB" id="7595107at2"/>
<evidence type="ECO:0000259" key="1">
    <source>
        <dbReference type="Pfam" id="PF09836"/>
    </source>
</evidence>
<reference evidence="2 3" key="1">
    <citation type="submission" date="2019-02" db="EMBL/GenBank/DDBJ databases">
        <authorList>
            <person name="Li Y."/>
        </authorList>
    </citation>
    <scope>NUCLEOTIDE SEQUENCE [LARGE SCALE GENOMIC DNA]</scope>
    <source>
        <strain evidence="2 3">3-7</strain>
    </source>
</reference>